<dbReference type="Pfam" id="PF17038">
    <property type="entry name" value="CBP_BcsN"/>
    <property type="match status" value="1"/>
</dbReference>
<dbReference type="EMBL" id="CP098808">
    <property type="protein sequence ID" value="USJ26463.1"/>
    <property type="molecule type" value="Genomic_DNA"/>
</dbReference>
<keyword evidence="1" id="KW-0614">Plasmid</keyword>
<dbReference type="RefSeq" id="WP_063894939.1">
    <property type="nucleotide sequence ID" value="NZ_CAXURO020000002.1"/>
</dbReference>
<evidence type="ECO:0000313" key="1">
    <source>
        <dbReference type="EMBL" id="USJ26463.1"/>
    </source>
</evidence>
<gene>
    <name evidence="1" type="primary">bcsN</name>
    <name evidence="1" type="ORF">NE863_21120</name>
</gene>
<proteinExistence type="predicted"/>
<sequence>MAAVSLVAATVLSGCNTRQDVGTPTGSIMVPSENALILPPPGGPAVLNVVERRSTNAIEQDIYLYTSAATPGQNLLRAKFFGPMNAKFDQQSRSNYAAVRDNKMMAEARRALPGVSLSLNPYFLQNNYGPFGYAFGQGRANDACIFAWQQIRQAENHRSPLKGYGTIQVRLRYCAAGASETELLAPVYGYTITGTFGDPAWNPYGAPPPLEAGLGRTGSPIYRQEEAVTTSAPVAVPRRQVQPVARREVSSVPARVEQQVVAPAAVTSIPVPQPDGTVSMPQAQAETTAKTLPNVIVPAPACAGQQTGGACP</sequence>
<organism evidence="1 2">
    <name type="scientific">Ensifer adhaerens</name>
    <name type="common">Sinorhizobium morelense</name>
    <dbReference type="NCBI Taxonomy" id="106592"/>
    <lineage>
        <taxon>Bacteria</taxon>
        <taxon>Pseudomonadati</taxon>
        <taxon>Pseudomonadota</taxon>
        <taxon>Alphaproteobacteria</taxon>
        <taxon>Hyphomicrobiales</taxon>
        <taxon>Rhizobiaceae</taxon>
        <taxon>Sinorhizobium/Ensifer group</taxon>
        <taxon>Ensifer</taxon>
    </lineage>
</organism>
<name>A0A9Q8YD22_ENSAD</name>
<evidence type="ECO:0000313" key="2">
    <source>
        <dbReference type="Proteomes" id="UP001055460"/>
    </source>
</evidence>
<reference evidence="1" key="1">
    <citation type="submission" date="2022-06" db="EMBL/GenBank/DDBJ databases">
        <title>Physiological and biochemical characterization and genomic elucidation of a strain of the genus Ensifer adhaerens M8 that combines arsenic oxidation and chromium reduction.</title>
        <authorList>
            <person name="Li X."/>
            <person name="Yu c."/>
        </authorList>
    </citation>
    <scope>NUCLEOTIDE SEQUENCE</scope>
    <source>
        <strain evidence="1">M8</strain>
        <plasmid evidence="1">pA</plasmid>
    </source>
</reference>
<geneLocation type="plasmid" evidence="1 2">
    <name>pA</name>
</geneLocation>
<protein>
    <submittedName>
        <fullName evidence="1">Cellulose biosynthesis protein BcsN</fullName>
    </submittedName>
</protein>
<dbReference type="Proteomes" id="UP001055460">
    <property type="component" value="Plasmid pA"/>
</dbReference>
<accession>A0A9Q8YD22</accession>
<dbReference type="AlphaFoldDB" id="A0A9Q8YD22"/>
<dbReference type="InterPro" id="IPR031482">
    <property type="entry name" value="CBP_BcsN"/>
</dbReference>